<protein>
    <recommendedName>
        <fullName evidence="4">DJ-1/PfpI domain-containing protein</fullName>
    </recommendedName>
</protein>
<dbReference type="GO" id="GO:0019243">
    <property type="term" value="P:methylglyoxal catabolic process to D-lactate via S-lactoyl-glutathione"/>
    <property type="evidence" value="ECO:0007669"/>
    <property type="project" value="TreeGrafter"/>
</dbReference>
<dbReference type="RefSeq" id="WP_069327511.1">
    <property type="nucleotide sequence ID" value="NZ_MDER01000036.1"/>
</dbReference>
<dbReference type="CDD" id="cd03141">
    <property type="entry name" value="GATase1_Hsp31_like"/>
    <property type="match status" value="1"/>
</dbReference>
<dbReference type="SUPFAM" id="SSF52317">
    <property type="entry name" value="Class I glutamine amidotransferase-like"/>
    <property type="match status" value="1"/>
</dbReference>
<keyword evidence="1" id="KW-0346">Stress response</keyword>
<proteinExistence type="inferred from homology"/>
<dbReference type="GO" id="GO:0005737">
    <property type="term" value="C:cytoplasm"/>
    <property type="evidence" value="ECO:0007669"/>
    <property type="project" value="TreeGrafter"/>
</dbReference>
<dbReference type="GO" id="GO:0019172">
    <property type="term" value="F:glyoxalase III activity"/>
    <property type="evidence" value="ECO:0007669"/>
    <property type="project" value="TreeGrafter"/>
</dbReference>
<dbReference type="Pfam" id="PF01965">
    <property type="entry name" value="DJ-1_PfpI"/>
    <property type="match status" value="1"/>
</dbReference>
<keyword evidence="6" id="KW-1185">Reference proteome</keyword>
<dbReference type="EMBL" id="MDER01000036">
    <property type="protein sequence ID" value="ODP28540.1"/>
    <property type="molecule type" value="Genomic_DNA"/>
</dbReference>
<evidence type="ECO:0000256" key="3">
    <source>
        <dbReference type="ARBA" id="ARBA00038493"/>
    </source>
</evidence>
<gene>
    <name evidence="5" type="ORF">PTI45_02085</name>
</gene>
<dbReference type="Gene3D" id="3.40.50.880">
    <property type="match status" value="1"/>
</dbReference>
<dbReference type="InterPro" id="IPR002818">
    <property type="entry name" value="DJ-1/PfpI"/>
</dbReference>
<reference evidence="5 6" key="1">
    <citation type="submission" date="2016-08" db="EMBL/GenBank/DDBJ databases">
        <title>Genome sequencing of Paenibacillus sp. TI45-13ar, isolated from Korean traditional nuruk.</title>
        <authorList>
            <person name="Kim S.-J."/>
        </authorList>
    </citation>
    <scope>NUCLEOTIDE SEQUENCE [LARGE SCALE GENOMIC DNA]</scope>
    <source>
        <strain evidence="5 6">TI45-13ar</strain>
    </source>
</reference>
<evidence type="ECO:0000256" key="2">
    <source>
        <dbReference type="ARBA" id="ARBA00023239"/>
    </source>
</evidence>
<evidence type="ECO:0000256" key="1">
    <source>
        <dbReference type="ARBA" id="ARBA00023016"/>
    </source>
</evidence>
<dbReference type="PANTHER" id="PTHR48094">
    <property type="entry name" value="PROTEIN/NUCLEIC ACID DEGLYCASE DJ-1-RELATED"/>
    <property type="match status" value="1"/>
</dbReference>
<organism evidence="5 6">
    <name type="scientific">Paenibacillus nuruki</name>
    <dbReference type="NCBI Taxonomy" id="1886670"/>
    <lineage>
        <taxon>Bacteria</taxon>
        <taxon>Bacillati</taxon>
        <taxon>Bacillota</taxon>
        <taxon>Bacilli</taxon>
        <taxon>Bacillales</taxon>
        <taxon>Paenibacillaceae</taxon>
        <taxon>Paenibacillus</taxon>
    </lineage>
</organism>
<dbReference type="Proteomes" id="UP000094578">
    <property type="component" value="Unassembled WGS sequence"/>
</dbReference>
<dbReference type="InterPro" id="IPR050325">
    <property type="entry name" value="Prot/Nucl_acid_deglycase"/>
</dbReference>
<dbReference type="PATRIC" id="fig|1886670.3.peg.2123"/>
<dbReference type="InterPro" id="IPR029062">
    <property type="entry name" value="Class_I_gatase-like"/>
</dbReference>
<dbReference type="AlphaFoldDB" id="A0A1E3L6D5"/>
<comment type="caution">
    <text evidence="5">The sequence shown here is derived from an EMBL/GenBank/DDBJ whole genome shotgun (WGS) entry which is preliminary data.</text>
</comment>
<comment type="similarity">
    <text evidence="3">Belongs to the peptidase C56 family. HSP31-like subfamily.</text>
</comment>
<keyword evidence="2" id="KW-0456">Lyase</keyword>
<feature type="domain" description="DJ-1/PfpI" evidence="4">
    <location>
        <begin position="26"/>
        <end position="215"/>
    </location>
</feature>
<sequence>MTKKVLLVATSATEMNGHPTGLWLEELAAPYHVFQDAGVEPTIVSVKGGKVTLDKNSIPDGIPAEFQSVADMLEDTKALADVNVSDFAGVLFAGGHGPMVDFASNPVIAQLIHDTESHDGVVGAVCHGVGALVDVKKADGTYYVQGKNITGFTDEEEDMVKLTKYVPFLLESKLREQGAAFVAASAFADHVIVDGKLVTGQNPASSESTAKAMLELL</sequence>
<evidence type="ECO:0000313" key="5">
    <source>
        <dbReference type="EMBL" id="ODP28540.1"/>
    </source>
</evidence>
<accession>A0A1E3L6D5</accession>
<evidence type="ECO:0000259" key="4">
    <source>
        <dbReference type="Pfam" id="PF01965"/>
    </source>
</evidence>
<dbReference type="PANTHER" id="PTHR48094:SF11">
    <property type="entry name" value="GLUTATHIONE-INDEPENDENT GLYOXALASE HSP31-RELATED"/>
    <property type="match status" value="1"/>
</dbReference>
<dbReference type="STRING" id="1886670.PTI45_02085"/>
<evidence type="ECO:0000313" key="6">
    <source>
        <dbReference type="Proteomes" id="UP000094578"/>
    </source>
</evidence>
<name>A0A1E3L6D5_9BACL</name>